<organism evidence="1 2">
    <name type="scientific">Paraclostridium tenue</name>
    <dbReference type="NCBI Taxonomy" id="1737"/>
    <lineage>
        <taxon>Bacteria</taxon>
        <taxon>Bacillati</taxon>
        <taxon>Bacillota</taxon>
        <taxon>Clostridia</taxon>
        <taxon>Peptostreptococcales</taxon>
        <taxon>Peptostreptococcaceae</taxon>
        <taxon>Paraclostridium</taxon>
    </lineage>
</organism>
<dbReference type="EMBL" id="BAAACP010000020">
    <property type="protein sequence ID" value="GAA0865901.1"/>
    <property type="molecule type" value="Genomic_DNA"/>
</dbReference>
<accession>A0ABP3XMS4</accession>
<comment type="caution">
    <text evidence="1">The sequence shown here is derived from an EMBL/GenBank/DDBJ whole genome shotgun (WGS) entry which is preliminary data.</text>
</comment>
<sequence length="203" mass="23119">MTVEKAVKTRRMGCKDIYVALVTENTATSYKTATPIKLGRAVGAKVTIKNNVEKTYSDDTVEEVFETFESAEIEIENNKLSPEQKALLRGATYKNGFLVNNTNDKAAEIAIGWRARQTNGKYEFVWYYCGKFNQGFSEEYDTKGDKTKTQTSKLKGTFYGRELDDNYNTEVDESYLMDEHNDAKEAIKDWFSKVQDPVTTQTV</sequence>
<evidence type="ECO:0000313" key="1">
    <source>
        <dbReference type="EMBL" id="GAA0865901.1"/>
    </source>
</evidence>
<evidence type="ECO:0008006" key="3">
    <source>
        <dbReference type="Google" id="ProtNLM"/>
    </source>
</evidence>
<dbReference type="InterPro" id="IPR006490">
    <property type="entry name" value="Maj_tail_phi13"/>
</dbReference>
<reference evidence="2" key="1">
    <citation type="journal article" date="2019" name="Int. J. Syst. Evol. Microbiol.">
        <title>The Global Catalogue of Microorganisms (GCM) 10K type strain sequencing project: providing services to taxonomists for standard genome sequencing and annotation.</title>
        <authorList>
            <consortium name="The Broad Institute Genomics Platform"/>
            <consortium name="The Broad Institute Genome Sequencing Center for Infectious Disease"/>
            <person name="Wu L."/>
            <person name="Ma J."/>
        </authorList>
    </citation>
    <scope>NUCLEOTIDE SEQUENCE [LARGE SCALE GENOMIC DNA]</scope>
    <source>
        <strain evidence="2">JCM 6486</strain>
    </source>
</reference>
<dbReference type="Proteomes" id="UP001400965">
    <property type="component" value="Unassembled WGS sequence"/>
</dbReference>
<evidence type="ECO:0000313" key="2">
    <source>
        <dbReference type="Proteomes" id="UP001400965"/>
    </source>
</evidence>
<protein>
    <recommendedName>
        <fullName evidence="3">Phage tail protein</fullName>
    </recommendedName>
</protein>
<dbReference type="NCBIfam" id="TIGR01603">
    <property type="entry name" value="maj_tail_phi13"/>
    <property type="match status" value="1"/>
</dbReference>
<dbReference type="RefSeq" id="WP_346046568.1">
    <property type="nucleotide sequence ID" value="NZ_BAAACP010000020.1"/>
</dbReference>
<gene>
    <name evidence="1" type="ORF">GCM10008917_25190</name>
</gene>
<name>A0ABP3XMS4_9FIRM</name>
<proteinExistence type="predicted"/>
<keyword evidence="2" id="KW-1185">Reference proteome</keyword>